<keyword evidence="3 7" id="KW-0812">Transmembrane</keyword>
<feature type="compositionally biased region" description="Polar residues" evidence="6">
    <location>
        <begin position="1"/>
        <end position="15"/>
    </location>
</feature>
<feature type="compositionally biased region" description="Acidic residues" evidence="6">
    <location>
        <begin position="742"/>
        <end position="755"/>
    </location>
</feature>
<feature type="transmembrane region" description="Helical" evidence="7">
    <location>
        <begin position="241"/>
        <end position="260"/>
    </location>
</feature>
<evidence type="ECO:0000256" key="7">
    <source>
        <dbReference type="SAM" id="Phobius"/>
    </source>
</evidence>
<feature type="transmembrane region" description="Helical" evidence="7">
    <location>
        <begin position="212"/>
        <end position="235"/>
    </location>
</feature>
<dbReference type="InterPro" id="IPR004680">
    <property type="entry name" value="Cit_transptr-like_dom"/>
</dbReference>
<feature type="transmembrane region" description="Helical" evidence="7">
    <location>
        <begin position="84"/>
        <end position="105"/>
    </location>
</feature>
<dbReference type="GO" id="GO:0005886">
    <property type="term" value="C:plasma membrane"/>
    <property type="evidence" value="ECO:0007669"/>
    <property type="project" value="TreeGrafter"/>
</dbReference>
<feature type="compositionally biased region" description="Acidic residues" evidence="6">
    <location>
        <begin position="42"/>
        <end position="51"/>
    </location>
</feature>
<dbReference type="InterPro" id="IPR020846">
    <property type="entry name" value="MFS_dom"/>
</dbReference>
<feature type="transmembrane region" description="Helical" evidence="7">
    <location>
        <begin position="395"/>
        <end position="413"/>
    </location>
</feature>
<proteinExistence type="predicted"/>
<feature type="region of interest" description="Disordered" evidence="6">
    <location>
        <begin position="529"/>
        <end position="567"/>
    </location>
</feature>
<feature type="transmembrane region" description="Helical" evidence="7">
    <location>
        <begin position="125"/>
        <end position="142"/>
    </location>
</feature>
<feature type="transmembrane region" description="Helical" evidence="7">
    <location>
        <begin position="1264"/>
        <end position="1286"/>
    </location>
</feature>
<dbReference type="CDD" id="cd01115">
    <property type="entry name" value="SLC13_permease"/>
    <property type="match status" value="1"/>
</dbReference>
<evidence type="ECO:0000256" key="2">
    <source>
        <dbReference type="ARBA" id="ARBA00022448"/>
    </source>
</evidence>
<dbReference type="Pfam" id="PF03105">
    <property type="entry name" value="SPX"/>
    <property type="match status" value="1"/>
</dbReference>
<feature type="transmembrane region" description="Helical" evidence="7">
    <location>
        <begin position="980"/>
        <end position="1002"/>
    </location>
</feature>
<dbReference type="GO" id="GO:0006797">
    <property type="term" value="P:polyphosphate metabolic process"/>
    <property type="evidence" value="ECO:0007669"/>
    <property type="project" value="TreeGrafter"/>
</dbReference>
<sequence>MPSNQLGAVQGSQPAEKQAVESSEWRSSDDKTPEEVTCFLTEENEDVDAEATADQRLAPKTSQLEKREPFDPVLWSSRKKWTHVLVVAFITCVTPLASAVYTPALDQVIGDFKIEDNPTLADLTVSAYVLGFSAGPLLLAPLSETFGKKPVYQVCNVVLLACNLACMVAPSAEWLIVFRFLAGCAGASPITQGTGTATDVMTKEKRARAMSVMAFGSVCSPAIGSALGGAIAQAWGWRGCFGFLAVMGLISTLLTYQFMCETYLPVLRRKYTVSGSLDDLEMEMSEEKAIAPKQSLRKLLLKAAIRPFSLILEPSILPAILVTSFFYGLQVWLYIDVPMTYKAVYSFNTAEAGLAFAGMGVGMFTGLLIFGFLTDVVVKRLARGGERLPEHRLPLLNLAAILVVVGLIIYNLAARPGVSYLVPLLGNYLIGSGLFAITMTSAVYIIDLSPQHAVASSASLALLRYPSGALFPLLEHAFESLTSNSSAKWLITAASVSTIPLVVWLQYNCERFRLKHHFDPLNQLRDTDTYRPIRSRTRPSATIPPPADLRLRERGGSSTKSSSNSTVAQAESYELADYKNISAQKAAKDLEARREEKKLWKRRWLDEQDDMKFSHSIQFNAVPDWSSHYIAYSNLKKLIYQLEKTVHQTSSGDAESRPLIRNEEPEDVFSRALGVELEKICSFYVSKEGELLDEVNQLLGDVGNHSSEDDENDGEPRRSFGSASRPGLSVNGRRTSVSIDGNMEDSDDDEDDDETTGLTKSRSSLGGGRRKTAPNLGHSVTDMTASTDLTLGRSLRRYSTANDEIPDQTFLYSSGIMLKKRIISLYVSLCELKSYVQLNRTGFRKVLKKFDKILDKELRVKYMTANIDSAYPFKSENIKSIEENISKMEKAYAEIVTQGDEGLAKRDLRSHLREHVVWERNTVWRDMIGMERRAEAASLGRGLLGRDGATGSRRLQGDDELAPITKEVVTPVGRFVVPTWVANTPLLTLLIALGVFLLLLFLPIMEKPEQQNCLALLVFVSILWATEAIPLFVTSLMIPFLCVVLTVVRSEEKPYRRLDAKATTAYIFSAMWTPVIMLLLGGFTLAAALSKCKIDKRLATFVLSKAGTTPRTVLIANMLVAAFASMLISNVAAPVLCFSIIEPMLRTLPSESNMSKAVIMGIALASNIGGMLSPIASPQNVVAIGIMKPAPTWIQWFFIVIPVGIVSLLLIWILLLITFQPSKGTTIAPIRPVKEKFTGIQWFVSIVTLITIGLWCGSHQMESIFGDMGVIAIIPIVLFFGIGILTKEDFNNFPWTIIILAAGGLSLGKAVKSSGLLHTVAGVVTKEVEGMSLYVVLVVFSALILVIATFISHTVAALIILPLVFDVGSNMDEPHPNLLVMGGVLMCSAAMGLPTSGFPNMTAIMKEDPTGQRYLQVKHFISRGVPSSVLTLVVVVSLGYGLMRVAGLD</sequence>
<evidence type="ECO:0000256" key="6">
    <source>
        <dbReference type="SAM" id="MobiDB-lite"/>
    </source>
</evidence>
<dbReference type="PROSITE" id="PS51382">
    <property type="entry name" value="SPX"/>
    <property type="match status" value="1"/>
</dbReference>
<dbReference type="InterPro" id="IPR004331">
    <property type="entry name" value="SPX_dom"/>
</dbReference>
<feature type="transmembrane region" description="Helical" evidence="7">
    <location>
        <begin position="1067"/>
        <end position="1089"/>
    </location>
</feature>
<feature type="region of interest" description="Disordered" evidence="6">
    <location>
        <begin position="1"/>
        <end position="63"/>
    </location>
</feature>
<name>A0A9Q8SBH9_9PEZI</name>
<feature type="transmembrane region" description="Helical" evidence="7">
    <location>
        <begin position="1239"/>
        <end position="1257"/>
    </location>
</feature>
<evidence type="ECO:0000256" key="5">
    <source>
        <dbReference type="ARBA" id="ARBA00023136"/>
    </source>
</evidence>
<dbReference type="EMBL" id="CP019471">
    <property type="protein sequence ID" value="UQC74023.1"/>
    <property type="molecule type" value="Genomic_DNA"/>
</dbReference>
<keyword evidence="2" id="KW-0813">Transport</keyword>
<feature type="transmembrane region" description="Helical" evidence="7">
    <location>
        <begin position="1114"/>
        <end position="1141"/>
    </location>
</feature>
<accession>A0A9Q8SBH9</accession>
<feature type="transmembrane region" description="Helical" evidence="7">
    <location>
        <begin position="316"/>
        <end position="335"/>
    </location>
</feature>
<feature type="transmembrane region" description="Helical" evidence="7">
    <location>
        <begin position="1377"/>
        <end position="1399"/>
    </location>
</feature>
<evidence type="ECO:0000313" key="11">
    <source>
        <dbReference type="Proteomes" id="UP000830671"/>
    </source>
</evidence>
<evidence type="ECO:0000259" key="9">
    <source>
        <dbReference type="PROSITE" id="PS51382"/>
    </source>
</evidence>
<evidence type="ECO:0000313" key="10">
    <source>
        <dbReference type="EMBL" id="UQC74023.1"/>
    </source>
</evidence>
<feature type="domain" description="SPX" evidence="9">
    <location>
        <begin position="611"/>
        <end position="864"/>
    </location>
</feature>
<reference evidence="10" key="1">
    <citation type="journal article" date="2021" name="Mol. Plant Microbe Interact.">
        <title>Complete Genome Sequence of the Plant-Pathogenic Fungus Colletotrichum lupini.</title>
        <authorList>
            <person name="Baroncelli R."/>
            <person name="Pensec F."/>
            <person name="Da Lio D."/>
            <person name="Boufleur T."/>
            <person name="Vicente I."/>
            <person name="Sarrocco S."/>
            <person name="Picot A."/>
            <person name="Baraldi E."/>
            <person name="Sukno S."/>
            <person name="Thon M."/>
            <person name="Le Floch G."/>
        </authorList>
    </citation>
    <scope>NUCLEOTIDE SEQUENCE</scope>
    <source>
        <strain evidence="10">IMI 504893</strain>
    </source>
</reference>
<dbReference type="PROSITE" id="PS50850">
    <property type="entry name" value="MFS"/>
    <property type="match status" value="1"/>
</dbReference>
<dbReference type="InterPro" id="IPR036259">
    <property type="entry name" value="MFS_trans_sf"/>
</dbReference>
<dbReference type="Gene3D" id="1.20.1720.10">
    <property type="entry name" value="Multidrug resistance protein D"/>
    <property type="match status" value="1"/>
</dbReference>
<dbReference type="InterPro" id="IPR011701">
    <property type="entry name" value="MFS"/>
</dbReference>
<feature type="transmembrane region" description="Helical" evidence="7">
    <location>
        <begin position="1157"/>
        <end position="1176"/>
    </location>
</feature>
<dbReference type="NCBIfam" id="TIGR00785">
    <property type="entry name" value="dass"/>
    <property type="match status" value="1"/>
</dbReference>
<feature type="domain" description="Major facilitator superfamily (MFS) profile" evidence="8">
    <location>
        <begin position="83"/>
        <end position="511"/>
    </location>
</feature>
<feature type="region of interest" description="Disordered" evidence="6">
    <location>
        <begin position="702"/>
        <end position="784"/>
    </location>
</feature>
<feature type="transmembrane region" description="Helical" evidence="7">
    <location>
        <begin position="425"/>
        <end position="446"/>
    </location>
</feature>
<dbReference type="Pfam" id="PF03600">
    <property type="entry name" value="CitMHS"/>
    <property type="match status" value="1"/>
</dbReference>
<dbReference type="RefSeq" id="XP_049135674.1">
    <property type="nucleotide sequence ID" value="XM_049279717.1"/>
</dbReference>
<feature type="transmembrane region" description="Helical" evidence="7">
    <location>
        <begin position="1014"/>
        <end position="1047"/>
    </location>
</feature>
<organism evidence="10 11">
    <name type="scientific">Colletotrichum lupini</name>
    <dbReference type="NCBI Taxonomy" id="145971"/>
    <lineage>
        <taxon>Eukaryota</taxon>
        <taxon>Fungi</taxon>
        <taxon>Dikarya</taxon>
        <taxon>Ascomycota</taxon>
        <taxon>Pezizomycotina</taxon>
        <taxon>Sordariomycetes</taxon>
        <taxon>Hypocreomycetidae</taxon>
        <taxon>Glomerellales</taxon>
        <taxon>Glomerellaceae</taxon>
        <taxon>Colletotrichum</taxon>
        <taxon>Colletotrichum acutatum species complex</taxon>
    </lineage>
</organism>
<evidence type="ECO:0000259" key="8">
    <source>
        <dbReference type="PROSITE" id="PS50850"/>
    </source>
</evidence>
<gene>
    <name evidence="10" type="ORF">CLUP02_00670</name>
</gene>
<dbReference type="Proteomes" id="UP000830671">
    <property type="component" value="Chromosome 1"/>
</dbReference>
<feature type="transmembrane region" description="Helical" evidence="7">
    <location>
        <begin position="1292"/>
        <end position="1311"/>
    </location>
</feature>
<feature type="compositionally biased region" description="Basic and acidic residues" evidence="6">
    <location>
        <begin position="23"/>
        <end position="34"/>
    </location>
</feature>
<keyword evidence="11" id="KW-1185">Reference proteome</keyword>
<feature type="transmembrane region" description="Helical" evidence="7">
    <location>
        <begin position="1420"/>
        <end position="1443"/>
    </location>
</feature>
<evidence type="ECO:0000256" key="1">
    <source>
        <dbReference type="ARBA" id="ARBA00004141"/>
    </source>
</evidence>
<dbReference type="Pfam" id="PF07690">
    <property type="entry name" value="MFS_1"/>
    <property type="match status" value="1"/>
</dbReference>
<dbReference type="GeneID" id="73334727"/>
<dbReference type="SUPFAM" id="SSF103473">
    <property type="entry name" value="MFS general substrate transporter"/>
    <property type="match status" value="1"/>
</dbReference>
<evidence type="ECO:0000256" key="4">
    <source>
        <dbReference type="ARBA" id="ARBA00022989"/>
    </source>
</evidence>
<feature type="transmembrane region" description="Helical" evidence="7">
    <location>
        <begin position="355"/>
        <end position="374"/>
    </location>
</feature>
<keyword evidence="5 7" id="KW-0472">Membrane</keyword>
<feature type="transmembrane region" description="Helical" evidence="7">
    <location>
        <begin position="1332"/>
        <end position="1365"/>
    </location>
</feature>
<dbReference type="PANTHER" id="PTHR10283">
    <property type="entry name" value="SOLUTE CARRIER FAMILY 13 MEMBER"/>
    <property type="match status" value="1"/>
</dbReference>
<keyword evidence="4 7" id="KW-1133">Transmembrane helix</keyword>
<dbReference type="KEGG" id="clup:CLUP02_00670"/>
<evidence type="ECO:0000256" key="3">
    <source>
        <dbReference type="ARBA" id="ARBA00022692"/>
    </source>
</evidence>
<comment type="subcellular location">
    <subcellularLocation>
        <location evidence="1">Membrane</location>
        <topology evidence="1">Multi-pass membrane protein</topology>
    </subcellularLocation>
</comment>
<feature type="transmembrane region" description="Helical" evidence="7">
    <location>
        <begin position="1196"/>
        <end position="1219"/>
    </location>
</feature>
<dbReference type="PANTHER" id="PTHR10283:SF92">
    <property type="entry name" value="LOW-AFFINITY PHOSPHATE TRANSPORTER PHO91"/>
    <property type="match status" value="1"/>
</dbReference>
<dbReference type="GO" id="GO:0005315">
    <property type="term" value="F:phosphate transmembrane transporter activity"/>
    <property type="evidence" value="ECO:0007669"/>
    <property type="project" value="TreeGrafter"/>
</dbReference>
<dbReference type="GO" id="GO:0006817">
    <property type="term" value="P:phosphate ion transport"/>
    <property type="evidence" value="ECO:0007669"/>
    <property type="project" value="TreeGrafter"/>
</dbReference>
<dbReference type="InterPro" id="IPR001898">
    <property type="entry name" value="SLC13A/DASS"/>
</dbReference>
<dbReference type="CDD" id="cd14478">
    <property type="entry name" value="SPX_PHO87_PHO90_like"/>
    <property type="match status" value="1"/>
</dbReference>
<protein>
    <submittedName>
        <fullName evidence="10">SPX domain-containing protein</fullName>
    </submittedName>
</protein>
<feature type="compositionally biased region" description="Low complexity" evidence="6">
    <location>
        <begin position="557"/>
        <end position="566"/>
    </location>
</feature>